<keyword evidence="3" id="KW-0805">Transcription regulation</keyword>
<dbReference type="OrthoDB" id="2943660at2759"/>
<organism evidence="8 9">
    <name type="scientific">Aspergillus mulundensis</name>
    <dbReference type="NCBI Taxonomy" id="1810919"/>
    <lineage>
        <taxon>Eukaryota</taxon>
        <taxon>Fungi</taxon>
        <taxon>Dikarya</taxon>
        <taxon>Ascomycota</taxon>
        <taxon>Pezizomycotina</taxon>
        <taxon>Eurotiomycetes</taxon>
        <taxon>Eurotiomycetidae</taxon>
        <taxon>Eurotiales</taxon>
        <taxon>Aspergillaceae</taxon>
        <taxon>Aspergillus</taxon>
        <taxon>Aspergillus subgen. Nidulantes</taxon>
    </lineage>
</organism>
<dbReference type="EMBL" id="PVWQ01000006">
    <property type="protein sequence ID" value="RDW78911.1"/>
    <property type="molecule type" value="Genomic_DNA"/>
</dbReference>
<evidence type="ECO:0000313" key="8">
    <source>
        <dbReference type="EMBL" id="RDW78911.1"/>
    </source>
</evidence>
<accession>A0A3D8RYK7</accession>
<evidence type="ECO:0000256" key="4">
    <source>
        <dbReference type="ARBA" id="ARBA00023163"/>
    </source>
</evidence>
<dbReference type="CDD" id="cd12148">
    <property type="entry name" value="fungal_TF_MHR"/>
    <property type="match status" value="1"/>
</dbReference>
<dbReference type="Proteomes" id="UP000256690">
    <property type="component" value="Unassembled WGS sequence"/>
</dbReference>
<dbReference type="PANTHER" id="PTHR47338">
    <property type="entry name" value="ZN(II)2CYS6 TRANSCRIPTION FACTOR (EUROFUNG)-RELATED"/>
    <property type="match status" value="1"/>
</dbReference>
<evidence type="ECO:0000313" key="9">
    <source>
        <dbReference type="Proteomes" id="UP000256690"/>
    </source>
</evidence>
<dbReference type="AlphaFoldDB" id="A0A3D8RYK7"/>
<proteinExistence type="predicted"/>
<reference evidence="8 9" key="1">
    <citation type="journal article" date="2018" name="IMA Fungus">
        <title>IMA Genome-F 9: Draft genome sequence of Annulohypoxylon stygium, Aspergillus mulundensis, Berkeleyomyces basicola (syn. Thielaviopsis basicola), Ceratocystis smalleyi, two Cercospora beticola strains, Coleophoma cylindrospora, Fusarium fracticaudum, Phialophora cf. hyalina, and Morchella septimelata.</title>
        <authorList>
            <person name="Wingfield B.D."/>
            <person name="Bills G.F."/>
            <person name="Dong Y."/>
            <person name="Huang W."/>
            <person name="Nel W.J."/>
            <person name="Swalarsk-Parry B.S."/>
            <person name="Vaghefi N."/>
            <person name="Wilken P.M."/>
            <person name="An Z."/>
            <person name="de Beer Z.W."/>
            <person name="De Vos L."/>
            <person name="Chen L."/>
            <person name="Duong T.A."/>
            <person name="Gao Y."/>
            <person name="Hammerbacher A."/>
            <person name="Kikkert J.R."/>
            <person name="Li Y."/>
            <person name="Li H."/>
            <person name="Li K."/>
            <person name="Li Q."/>
            <person name="Liu X."/>
            <person name="Ma X."/>
            <person name="Naidoo K."/>
            <person name="Pethybridge S.J."/>
            <person name="Sun J."/>
            <person name="Steenkamp E.T."/>
            <person name="van der Nest M.A."/>
            <person name="van Wyk S."/>
            <person name="Wingfield M.J."/>
            <person name="Xiong C."/>
            <person name="Yue Q."/>
            <person name="Zhang X."/>
        </authorList>
    </citation>
    <scope>NUCLEOTIDE SEQUENCE [LARGE SCALE GENOMIC DNA]</scope>
    <source>
        <strain evidence="8 9">DSM 5745</strain>
    </source>
</reference>
<dbReference type="GO" id="GO:0005634">
    <property type="term" value="C:nucleus"/>
    <property type="evidence" value="ECO:0007669"/>
    <property type="project" value="UniProtKB-SubCell"/>
</dbReference>
<dbReference type="RefSeq" id="XP_026603611.1">
    <property type="nucleotide sequence ID" value="XM_026747779.1"/>
</dbReference>
<gene>
    <name evidence="8" type="ORF">DSM5745_05763</name>
</gene>
<protein>
    <recommendedName>
        <fullName evidence="7">Xylanolytic transcriptional activator regulatory domain-containing protein</fullName>
    </recommendedName>
</protein>
<dbReference type="GO" id="GO:0008270">
    <property type="term" value="F:zinc ion binding"/>
    <property type="evidence" value="ECO:0007669"/>
    <property type="project" value="InterPro"/>
</dbReference>
<keyword evidence="9" id="KW-1185">Reference proteome</keyword>
<keyword evidence="4" id="KW-0804">Transcription</keyword>
<evidence type="ECO:0000259" key="7">
    <source>
        <dbReference type="Pfam" id="PF04082"/>
    </source>
</evidence>
<dbReference type="InterPro" id="IPR007219">
    <property type="entry name" value="XnlR_reg_dom"/>
</dbReference>
<evidence type="ECO:0000256" key="2">
    <source>
        <dbReference type="ARBA" id="ARBA00022723"/>
    </source>
</evidence>
<feature type="compositionally biased region" description="Polar residues" evidence="6">
    <location>
        <begin position="1"/>
        <end position="16"/>
    </location>
</feature>
<feature type="region of interest" description="Disordered" evidence="6">
    <location>
        <begin position="1"/>
        <end position="21"/>
    </location>
</feature>
<evidence type="ECO:0000256" key="6">
    <source>
        <dbReference type="SAM" id="MobiDB-lite"/>
    </source>
</evidence>
<dbReference type="GO" id="GO:0006351">
    <property type="term" value="P:DNA-templated transcription"/>
    <property type="evidence" value="ECO:0007669"/>
    <property type="project" value="InterPro"/>
</dbReference>
<feature type="compositionally biased region" description="Low complexity" evidence="6">
    <location>
        <begin position="69"/>
        <end position="90"/>
    </location>
</feature>
<dbReference type="GeneID" id="38116133"/>
<evidence type="ECO:0000256" key="5">
    <source>
        <dbReference type="ARBA" id="ARBA00023242"/>
    </source>
</evidence>
<dbReference type="GO" id="GO:0000981">
    <property type="term" value="F:DNA-binding transcription factor activity, RNA polymerase II-specific"/>
    <property type="evidence" value="ECO:0007669"/>
    <property type="project" value="InterPro"/>
</dbReference>
<feature type="compositionally biased region" description="Low complexity" evidence="6">
    <location>
        <begin position="52"/>
        <end position="62"/>
    </location>
</feature>
<evidence type="ECO:0000256" key="3">
    <source>
        <dbReference type="ARBA" id="ARBA00023015"/>
    </source>
</evidence>
<dbReference type="InterPro" id="IPR050815">
    <property type="entry name" value="TF_fung"/>
</dbReference>
<sequence>MENQVLGQQGSPSSSHGEALDDVQSDLHQRLNIMEHTLTSLLTGLKDGSLESTSQSSSASTARRPTELRPSIISPISSGSPRSTGRTPPSNGLTTNAPVQKSRPIVRSWAGAVRVAETFLRYCDSQPLPLFDPRTFVSSFPNRPFEVVFSVLAMAHRFLDHSSPAAWHGHLPPVDDCKQEAHRLTMSSIANGRIELSTLQTLCVLGMIELHEGNIIQCRVHSALAMTLARSAQLDRELHGQSVWDEHTVEERRRCYWSIVLLHHIIGESLPGPLPLVLRRLKPQFPASAPSPPSGALNPEGQTVAFSKVPTQEHGICSIVVQLSEVWSMAQCYVWNRGGAADGSPERIPPWHKSSQYSSTLELVMNLGDNLPPAHRYRFIHLSKVDSEELNCSRDYWAPWLLSRFLYHTTLCILNHPILIMLQIQGNRDVSEVFLQQATFARLHHTSWLMHFIEFLETRNFYISDPLFGYCAAALATIELHQYFVEGEQTAARRQQNFTRCVGFVQSLSDRWPYMQNVAENLQQLMARTSELYRTNIGNPDASKVSVDISGFFRILDFTQFCAASNSTSTFGPTLFPPHVHPEPEVPKEKTLERLPPITEIHSQPGSSLLLPRAETAPTGNTWYAHQQDANPSIRGHFASEVDDFMSLQADQLFGSVYDCMAPWDTLAGTVPSF</sequence>
<dbReference type="Pfam" id="PF04082">
    <property type="entry name" value="Fungal_trans"/>
    <property type="match status" value="1"/>
</dbReference>
<comment type="caution">
    <text evidence="8">The sequence shown here is derived from an EMBL/GenBank/DDBJ whole genome shotgun (WGS) entry which is preliminary data.</text>
</comment>
<name>A0A3D8RYK7_9EURO</name>
<dbReference type="GO" id="GO:0003677">
    <property type="term" value="F:DNA binding"/>
    <property type="evidence" value="ECO:0007669"/>
    <property type="project" value="InterPro"/>
</dbReference>
<dbReference type="STRING" id="1810919.A0A3D8RYK7"/>
<dbReference type="PANTHER" id="PTHR47338:SF9">
    <property type="entry name" value="ZN(II)2CYS6 TRANSCRIPTION FACTOR (EUROFUNG)"/>
    <property type="match status" value="1"/>
</dbReference>
<comment type="subcellular location">
    <subcellularLocation>
        <location evidence="1">Nucleus</location>
    </subcellularLocation>
</comment>
<evidence type="ECO:0000256" key="1">
    <source>
        <dbReference type="ARBA" id="ARBA00004123"/>
    </source>
</evidence>
<feature type="region of interest" description="Disordered" evidence="6">
    <location>
        <begin position="48"/>
        <end position="99"/>
    </location>
</feature>
<feature type="domain" description="Xylanolytic transcriptional activator regulatory" evidence="7">
    <location>
        <begin position="118"/>
        <end position="262"/>
    </location>
</feature>
<keyword evidence="2" id="KW-0479">Metal-binding</keyword>
<keyword evidence="5" id="KW-0539">Nucleus</keyword>